<dbReference type="PANTHER" id="PTHR14237">
    <property type="entry name" value="MOLYBDOPTERIN COFACTOR SULFURASE MOSC"/>
    <property type="match status" value="1"/>
</dbReference>
<dbReference type="RefSeq" id="XP_016629365.1">
    <property type="nucleotide sequence ID" value="XM_016779654.1"/>
</dbReference>
<reference evidence="2 3" key="1">
    <citation type="submission" date="2015-01" db="EMBL/GenBank/DDBJ databases">
        <title>The Genome Sequence of Fonsecaea multimorphosa CBS 102226.</title>
        <authorList>
            <consortium name="The Broad Institute Genomics Platform"/>
            <person name="Cuomo C."/>
            <person name="de Hoog S."/>
            <person name="Gorbushina A."/>
            <person name="Stielow B."/>
            <person name="Teixiera M."/>
            <person name="Abouelleil A."/>
            <person name="Chapman S.B."/>
            <person name="Priest M."/>
            <person name="Young S.K."/>
            <person name="Wortman J."/>
            <person name="Nusbaum C."/>
            <person name="Birren B."/>
        </authorList>
    </citation>
    <scope>NUCLEOTIDE SEQUENCE [LARGE SCALE GENOMIC DNA]</scope>
    <source>
        <strain evidence="2 3">CBS 102226</strain>
    </source>
</reference>
<feature type="domain" description="MOSC" evidence="1">
    <location>
        <begin position="126"/>
        <end position="296"/>
    </location>
</feature>
<evidence type="ECO:0000313" key="3">
    <source>
        <dbReference type="Proteomes" id="UP000053411"/>
    </source>
</evidence>
<dbReference type="GO" id="GO:0030151">
    <property type="term" value="F:molybdenum ion binding"/>
    <property type="evidence" value="ECO:0007669"/>
    <property type="project" value="InterPro"/>
</dbReference>
<dbReference type="EMBL" id="KN848083">
    <property type="protein sequence ID" value="KIX95242.1"/>
    <property type="molecule type" value="Genomic_DNA"/>
</dbReference>
<dbReference type="SUPFAM" id="SSF50800">
    <property type="entry name" value="PK beta-barrel domain-like"/>
    <property type="match status" value="1"/>
</dbReference>
<evidence type="ECO:0000313" key="2">
    <source>
        <dbReference type="EMBL" id="KIX95242.1"/>
    </source>
</evidence>
<dbReference type="PROSITE" id="PS51340">
    <property type="entry name" value="MOSC"/>
    <property type="match status" value="1"/>
</dbReference>
<organism evidence="2 3">
    <name type="scientific">Fonsecaea multimorphosa CBS 102226</name>
    <dbReference type="NCBI Taxonomy" id="1442371"/>
    <lineage>
        <taxon>Eukaryota</taxon>
        <taxon>Fungi</taxon>
        <taxon>Dikarya</taxon>
        <taxon>Ascomycota</taxon>
        <taxon>Pezizomycotina</taxon>
        <taxon>Eurotiomycetes</taxon>
        <taxon>Chaetothyriomycetidae</taxon>
        <taxon>Chaetothyriales</taxon>
        <taxon>Herpotrichiellaceae</taxon>
        <taxon>Fonsecaea</taxon>
    </lineage>
</organism>
<evidence type="ECO:0000259" key="1">
    <source>
        <dbReference type="PROSITE" id="PS51340"/>
    </source>
</evidence>
<dbReference type="OrthoDB" id="17255at2759"/>
<dbReference type="GO" id="GO:0003824">
    <property type="term" value="F:catalytic activity"/>
    <property type="evidence" value="ECO:0007669"/>
    <property type="project" value="InterPro"/>
</dbReference>
<dbReference type="GO" id="GO:0030170">
    <property type="term" value="F:pyridoxal phosphate binding"/>
    <property type="evidence" value="ECO:0007669"/>
    <property type="project" value="InterPro"/>
</dbReference>
<dbReference type="GeneID" id="27714905"/>
<protein>
    <recommendedName>
        <fullName evidence="1">MOSC domain-containing protein</fullName>
    </recommendedName>
</protein>
<gene>
    <name evidence="2" type="ORF">Z520_09159</name>
</gene>
<dbReference type="Pfam" id="PF03476">
    <property type="entry name" value="MOSC_N"/>
    <property type="match status" value="1"/>
</dbReference>
<accession>A0A0D2JPF6</accession>
<keyword evidence="3" id="KW-1185">Reference proteome</keyword>
<sequence>MVSAKVTGIWIYPVKSCRGIQVQSADIDEFGLKYDRIYMIVEPVRKTPGRFKSMSQKRYPKMAKLHQSILIEDGTGKRAVRVTDSDNELSIELPLEPSYGVELLPTELPFIPEDTNMLDMGDSFAGFFTSFMGKDCRLVYRDANRVVHGNPLERWDMDWSGFLWPRRIVTACTDNAPIHFVTEESLSTLSTEMGVAVAADRFRASFILQGITEPWDEENWKLIYVEGVGRISVTCRQPRCQVPNVDPEAGKIDRLCQPTSWLKKNHQSDPSPVWGKSAIFGMMATHHKPGKPVSGP</sequence>
<name>A0A0D2JPF6_9EURO</name>
<dbReference type="Proteomes" id="UP000053411">
    <property type="component" value="Unassembled WGS sequence"/>
</dbReference>
<dbReference type="InterPro" id="IPR005303">
    <property type="entry name" value="MOCOS_middle"/>
</dbReference>
<dbReference type="AlphaFoldDB" id="A0A0D2JPF6"/>
<dbReference type="VEuPathDB" id="FungiDB:Z520_09159"/>
<dbReference type="Pfam" id="PF03473">
    <property type="entry name" value="MOSC"/>
    <property type="match status" value="1"/>
</dbReference>
<dbReference type="InterPro" id="IPR011037">
    <property type="entry name" value="Pyrv_Knase-like_insert_dom_sf"/>
</dbReference>
<proteinExistence type="predicted"/>
<dbReference type="SUPFAM" id="SSF141673">
    <property type="entry name" value="MOSC N-terminal domain-like"/>
    <property type="match status" value="1"/>
</dbReference>
<dbReference type="PANTHER" id="PTHR14237:SF19">
    <property type="entry name" value="MITOCHONDRIAL AMIDOXIME REDUCING COMPONENT 1"/>
    <property type="match status" value="1"/>
</dbReference>
<dbReference type="InterPro" id="IPR005302">
    <property type="entry name" value="MoCF_Sase_C"/>
</dbReference>